<evidence type="ECO:0000313" key="2">
    <source>
        <dbReference type="Proteomes" id="UP000054783"/>
    </source>
</evidence>
<comment type="caution">
    <text evidence="1">The sequence shown here is derived from an EMBL/GenBank/DDBJ whole genome shotgun (WGS) entry which is preliminary data.</text>
</comment>
<reference evidence="1 2" key="1">
    <citation type="submission" date="2015-01" db="EMBL/GenBank/DDBJ databases">
        <title>Evolution of Trichinella species and genotypes.</title>
        <authorList>
            <person name="Korhonen P.K."/>
            <person name="Edoardo P."/>
            <person name="Giuseppe L.R."/>
            <person name="Gasser R.B."/>
        </authorList>
    </citation>
    <scope>NUCLEOTIDE SEQUENCE [LARGE SCALE GENOMIC DNA]</scope>
    <source>
        <strain evidence="1">ISS2496</strain>
    </source>
</reference>
<gene>
    <name evidence="1" type="ORF">T12_359</name>
</gene>
<dbReference type="Proteomes" id="UP000054783">
    <property type="component" value="Unassembled WGS sequence"/>
</dbReference>
<evidence type="ECO:0000313" key="1">
    <source>
        <dbReference type="EMBL" id="KRY17535.1"/>
    </source>
</evidence>
<protein>
    <submittedName>
        <fullName evidence="1">Uncharacterized protein</fullName>
    </submittedName>
</protein>
<name>A0A0V0ZYB6_9BILA</name>
<organism evidence="1 2">
    <name type="scientific">Trichinella patagoniensis</name>
    <dbReference type="NCBI Taxonomy" id="990121"/>
    <lineage>
        <taxon>Eukaryota</taxon>
        <taxon>Metazoa</taxon>
        <taxon>Ecdysozoa</taxon>
        <taxon>Nematoda</taxon>
        <taxon>Enoplea</taxon>
        <taxon>Dorylaimia</taxon>
        <taxon>Trichinellida</taxon>
        <taxon>Trichinellidae</taxon>
        <taxon>Trichinella</taxon>
    </lineage>
</organism>
<dbReference type="AlphaFoldDB" id="A0A0V0ZYB6"/>
<accession>A0A0V0ZYB6</accession>
<keyword evidence="2" id="KW-1185">Reference proteome</keyword>
<sequence>MCVICKEEREKINSIYCKHFSTNNGENQPIKRTYGSMRKFARQHLQPQNNVVFKHHESSLVSYFTLSKHTCNYEENILVTAPCNLLISGASLQQIPALIRNYKSLHISSSRCLLSATLLDMFQDIFERSVVYHNKCSENS</sequence>
<dbReference type="EMBL" id="JYDQ01000060">
    <property type="protein sequence ID" value="KRY17535.1"/>
    <property type="molecule type" value="Genomic_DNA"/>
</dbReference>
<proteinExistence type="predicted"/>